<evidence type="ECO:0008006" key="5">
    <source>
        <dbReference type="Google" id="ProtNLM"/>
    </source>
</evidence>
<dbReference type="InterPro" id="IPR052943">
    <property type="entry name" value="TMTC_O-mannosyl-trnsfr"/>
</dbReference>
<dbReference type="EMBL" id="PUHZ01000011">
    <property type="protein sequence ID" value="PQO46084.1"/>
    <property type="molecule type" value="Genomic_DNA"/>
</dbReference>
<dbReference type="Proteomes" id="UP000237819">
    <property type="component" value="Unassembled WGS sequence"/>
</dbReference>
<protein>
    <recommendedName>
        <fullName evidence="5">Tetratricopeptide repeat protein</fullName>
    </recommendedName>
</protein>
<evidence type="ECO:0000313" key="4">
    <source>
        <dbReference type="Proteomes" id="UP000237819"/>
    </source>
</evidence>
<accession>A0A2S8GPZ7</accession>
<comment type="caution">
    <text evidence="3">The sequence shown here is derived from an EMBL/GenBank/DDBJ whole genome shotgun (WGS) entry which is preliminary data.</text>
</comment>
<dbReference type="SUPFAM" id="SSF48452">
    <property type="entry name" value="TPR-like"/>
    <property type="match status" value="3"/>
</dbReference>
<dbReference type="InterPro" id="IPR011990">
    <property type="entry name" value="TPR-like_helical_dom_sf"/>
</dbReference>
<evidence type="ECO:0000256" key="2">
    <source>
        <dbReference type="SAM" id="MobiDB-lite"/>
    </source>
</evidence>
<dbReference type="Pfam" id="PF13432">
    <property type="entry name" value="TPR_16"/>
    <property type="match status" value="2"/>
</dbReference>
<dbReference type="SMART" id="SM00028">
    <property type="entry name" value="TPR"/>
    <property type="match status" value="6"/>
</dbReference>
<feature type="repeat" description="TPR" evidence="1">
    <location>
        <begin position="418"/>
        <end position="451"/>
    </location>
</feature>
<dbReference type="Pfam" id="PF14559">
    <property type="entry name" value="TPR_19"/>
    <property type="match status" value="3"/>
</dbReference>
<feature type="repeat" description="TPR" evidence="1">
    <location>
        <begin position="828"/>
        <end position="861"/>
    </location>
</feature>
<dbReference type="InterPro" id="IPR019734">
    <property type="entry name" value="TPR_rpt"/>
</dbReference>
<dbReference type="Gene3D" id="1.25.40.10">
    <property type="entry name" value="Tetratricopeptide repeat domain"/>
    <property type="match status" value="5"/>
</dbReference>
<dbReference type="PANTHER" id="PTHR44809:SF1">
    <property type="entry name" value="PROTEIN O-MANNOSYL-TRANSFERASE TMTC1"/>
    <property type="match status" value="1"/>
</dbReference>
<proteinExistence type="predicted"/>
<feature type="region of interest" description="Disordered" evidence="2">
    <location>
        <begin position="53"/>
        <end position="142"/>
    </location>
</feature>
<sequence length="1178" mass="130733">MERNLDQGGDNQGRLDQGSCCWHSSLATTISRSLACTSLLLFPWVVEAGPPEEVPSFRRLPLPTSQSKASEAKITPLPLTPPANLPSAASSTPQREPSQRSESNSDLRPSPMAPMAEEIAPRNPVRPSQGIRRPQGNDPNISNDLQRQVLLEAARNAVALGDLKVAAERFATLLKNYPHDLEGRLEYAGILLRLDRKQEAIANYRQVLKLDPRNTQASLTLADLLIGEHQLDEANALLANQLQLEPNNVSVALRSASVHLQMGQRAAAMETLHHSVLKNQLSNADRISAAKVLRELNDPAAAFQMLEPLIHHQTLGHDGLMLALRCQASLGNFDAVQQLAAQNVADKPDNIGTMVELSRELLDEDDSLPALLILEAITAQVQPDSEVLTLLARARVAQYQLPLAQQMIEEFGQMIPERERILLWGEILQRSGNYLEAISDFEQILLQEPNNRRAVYGKAQVLQALGQYDAAEATLRCYAQAFPQELGPRFRLAQLLTDQQHLDQAEFIYQEIIAEEPGVVFAYRALLRLLIRQQRYDEAAALIDQLQRTRPFEPLLMSTVRIEQGLLLVKLGQAIEAMELLRNHEPASRTMLPDGFLVMYQAACFIGEPSQIAAAKASLLGCCGQSLELSVRMSDEALAQCLDSLAACILEQASQMSSSQISIAVRLADAYAAGSCMPDLCRAAEIYRSVIALSPTNARARLGLARVLLKMDQPVESAAVYARLDQDMPTFVTARREYARVTYAVDGRRAGDAVYSALLRDAPSAGAAMSIQPAHVGPALTLSARQPDPMDVTSAISLERQAKSWKDWRPSQAICDYQSLIAVEPANEDAYFDLGQQYVRKQRTCAAMNTYKELLYVNPCNQPARIALSGISRSTKPRGTFDFLFFGQSGRNGLANINRVSLEWGAEIPLGDADQFLRFDYAHLIYDPKTTDAVLGNSFGAGIHQRFWDDFRYFAEMDVRVFDDGFSPRPVFNTGVSVDTWYDGQFEIGGFLENVAENSESIAQDIYMGGGRLAGSMMPTSWWTVQSRYRFSGYSDHNFRHDLFLHNRVQLMKAPHELNLLADYDFLSFDEGSIFGPGPGIAGTVHPYFAPSGFSQVSLGLEYKLHLSQYDFEGAPQRWVSLEYRGQWDSQGQFYNIGRVRGYCDIYGRLAAGAETSLTRSAVYNNDVAYAYLILWFP</sequence>
<gene>
    <name evidence="3" type="ORF">C5Y93_10940</name>
</gene>
<dbReference type="PROSITE" id="PS50005">
    <property type="entry name" value="TPR"/>
    <property type="match status" value="3"/>
</dbReference>
<keyword evidence="1" id="KW-0802">TPR repeat</keyword>
<dbReference type="AlphaFoldDB" id="A0A2S8GPZ7"/>
<name>A0A2S8GPZ7_9BACT</name>
<evidence type="ECO:0000256" key="1">
    <source>
        <dbReference type="PROSITE-ProRule" id="PRU00339"/>
    </source>
</evidence>
<evidence type="ECO:0000313" key="3">
    <source>
        <dbReference type="EMBL" id="PQO46084.1"/>
    </source>
</evidence>
<reference evidence="3 4" key="1">
    <citation type="submission" date="2018-02" db="EMBL/GenBank/DDBJ databases">
        <title>Comparative genomes isolates from brazilian mangrove.</title>
        <authorList>
            <person name="Araujo J.E."/>
            <person name="Taketani R.G."/>
            <person name="Silva M.C.P."/>
            <person name="Loureco M.V."/>
            <person name="Andreote F.D."/>
        </authorList>
    </citation>
    <scope>NUCLEOTIDE SEQUENCE [LARGE SCALE GENOMIC DNA]</scope>
    <source>
        <strain evidence="3 4">Nap-Phe MGV</strain>
    </source>
</reference>
<feature type="repeat" description="TPR" evidence="1">
    <location>
        <begin position="181"/>
        <end position="214"/>
    </location>
</feature>
<organism evidence="3 4">
    <name type="scientific">Blastopirellula marina</name>
    <dbReference type="NCBI Taxonomy" id="124"/>
    <lineage>
        <taxon>Bacteria</taxon>
        <taxon>Pseudomonadati</taxon>
        <taxon>Planctomycetota</taxon>
        <taxon>Planctomycetia</taxon>
        <taxon>Pirellulales</taxon>
        <taxon>Pirellulaceae</taxon>
        <taxon>Blastopirellula</taxon>
    </lineage>
</organism>
<dbReference type="PANTHER" id="PTHR44809">
    <property type="match status" value="1"/>
</dbReference>